<reference evidence="3" key="1">
    <citation type="submission" date="2022-11" db="UniProtKB">
        <authorList>
            <consortium name="WormBaseParasite"/>
        </authorList>
    </citation>
    <scope>IDENTIFICATION</scope>
</reference>
<sequence>MTKNLITGATLQSLVPNYKNLKIDFEDDGVILLEGSPEQVNTASEALENEIERLSNGHRSEVVDQKLNHHAIEKHDTLMPKLKKNKNGVQINIPDESNFTISTNNITSDKTIRTSIKNIQAIIDDLFKQANKLEERLDKNEDDKDFYEAVKSLFKQSNDLLKKFDITLKWNSKANELDTLQEANISKNLKKEKTADPCNGVQRDGEFNIKIDSNIESKLEIPSFIFLFDGKFGIEIVENGQKRILKNIFGKIVYLKLL</sequence>
<name>A0A914PHX5_9BILA</name>
<evidence type="ECO:0000256" key="1">
    <source>
        <dbReference type="SAM" id="Coils"/>
    </source>
</evidence>
<accession>A0A914PHX5</accession>
<keyword evidence="1" id="KW-0175">Coiled coil</keyword>
<protein>
    <submittedName>
        <fullName evidence="3">Uncharacterized protein</fullName>
    </submittedName>
</protein>
<dbReference type="AlphaFoldDB" id="A0A914PHX5"/>
<dbReference type="Proteomes" id="UP000887578">
    <property type="component" value="Unplaced"/>
</dbReference>
<proteinExistence type="predicted"/>
<evidence type="ECO:0000313" key="3">
    <source>
        <dbReference type="WBParaSite" id="PDA_v2.g15252.t1"/>
    </source>
</evidence>
<evidence type="ECO:0000313" key="2">
    <source>
        <dbReference type="Proteomes" id="UP000887578"/>
    </source>
</evidence>
<feature type="coiled-coil region" evidence="1">
    <location>
        <begin position="116"/>
        <end position="150"/>
    </location>
</feature>
<dbReference type="WBParaSite" id="PDA_v2.g15252.t1">
    <property type="protein sequence ID" value="PDA_v2.g15252.t1"/>
    <property type="gene ID" value="PDA_v2.g15252"/>
</dbReference>
<organism evidence="2 3">
    <name type="scientific">Panagrolaimus davidi</name>
    <dbReference type="NCBI Taxonomy" id="227884"/>
    <lineage>
        <taxon>Eukaryota</taxon>
        <taxon>Metazoa</taxon>
        <taxon>Ecdysozoa</taxon>
        <taxon>Nematoda</taxon>
        <taxon>Chromadorea</taxon>
        <taxon>Rhabditida</taxon>
        <taxon>Tylenchina</taxon>
        <taxon>Panagrolaimomorpha</taxon>
        <taxon>Panagrolaimoidea</taxon>
        <taxon>Panagrolaimidae</taxon>
        <taxon>Panagrolaimus</taxon>
    </lineage>
</organism>
<keyword evidence="2" id="KW-1185">Reference proteome</keyword>